<evidence type="ECO:0000313" key="5">
    <source>
        <dbReference type="EMBL" id="GGB92242.1"/>
    </source>
</evidence>
<dbReference type="PANTHER" id="PTHR43584:SF8">
    <property type="entry name" value="N-ACETYLMURAMATE ALPHA-1-PHOSPHATE URIDYLYLTRANSFERASE"/>
    <property type="match status" value="1"/>
</dbReference>
<dbReference type="InterPro" id="IPR029044">
    <property type="entry name" value="Nucleotide-diphossugar_trans"/>
</dbReference>
<dbReference type="Pfam" id="PF12804">
    <property type="entry name" value="NTP_transf_3"/>
    <property type="match status" value="1"/>
</dbReference>
<keyword evidence="6" id="KW-1185">Reference proteome</keyword>
<dbReference type="InterPro" id="IPR025877">
    <property type="entry name" value="MobA-like_NTP_Trfase"/>
</dbReference>
<name>A0ABQ1KCG8_9RHOB</name>
<sequence length="226" mass="24281">MTDAVMLFAAGFGTRMGALTQDRPKPLIPVAGKPLIEHAMCFVRDVAPARIVANAHYKADQIVSHFAGTDVKVIVESPDILDTGGGLKAALPLLDAEVVFTMNTDAVWDGPNPLTLLKAAWTNDMQALLLCVPQARTIGHTGKGDIDIVDGGRAVWGTETIYTGVQIIRSDIVSDTPENVFSLKSVWENLETKGQLKAVTYPGRWCDVGRPEGVTLAEAMLRDADV</sequence>
<dbReference type="RefSeq" id="WP_188480466.1">
    <property type="nucleotide sequence ID" value="NZ_BMFC01000001.1"/>
</dbReference>
<dbReference type="Gene3D" id="3.90.550.10">
    <property type="entry name" value="Spore Coat Polysaccharide Biosynthesis Protein SpsA, Chain A"/>
    <property type="match status" value="1"/>
</dbReference>
<dbReference type="Proteomes" id="UP000645462">
    <property type="component" value="Unassembled WGS sequence"/>
</dbReference>
<evidence type="ECO:0000313" key="6">
    <source>
        <dbReference type="Proteomes" id="UP000645462"/>
    </source>
</evidence>
<dbReference type="EMBL" id="BMFC01000001">
    <property type="protein sequence ID" value="GGB92242.1"/>
    <property type="molecule type" value="Genomic_DNA"/>
</dbReference>
<keyword evidence="1" id="KW-0808">Transferase</keyword>
<dbReference type="PANTHER" id="PTHR43584">
    <property type="entry name" value="NUCLEOTIDYL TRANSFERASE"/>
    <property type="match status" value="1"/>
</dbReference>
<dbReference type="InterPro" id="IPR050065">
    <property type="entry name" value="GlmU-like"/>
</dbReference>
<evidence type="ECO:0000256" key="3">
    <source>
        <dbReference type="ARBA" id="ARBA00022842"/>
    </source>
</evidence>
<feature type="domain" description="MobA-like NTP transferase" evidence="4">
    <location>
        <begin position="7"/>
        <end position="133"/>
    </location>
</feature>
<reference evidence="6" key="1">
    <citation type="journal article" date="2019" name="Int. J. Syst. Evol. Microbiol.">
        <title>The Global Catalogue of Microorganisms (GCM) 10K type strain sequencing project: providing services to taxonomists for standard genome sequencing and annotation.</title>
        <authorList>
            <consortium name="The Broad Institute Genomics Platform"/>
            <consortium name="The Broad Institute Genome Sequencing Center for Infectious Disease"/>
            <person name="Wu L."/>
            <person name="Ma J."/>
        </authorList>
    </citation>
    <scope>NUCLEOTIDE SEQUENCE [LARGE SCALE GENOMIC DNA]</scope>
    <source>
        <strain evidence="6">CGMCC 1.12478</strain>
    </source>
</reference>
<evidence type="ECO:0000259" key="4">
    <source>
        <dbReference type="Pfam" id="PF12804"/>
    </source>
</evidence>
<gene>
    <name evidence="5" type="ORF">GCM10011363_06040</name>
</gene>
<comment type="caution">
    <text evidence="5">The sequence shown here is derived from an EMBL/GenBank/DDBJ whole genome shotgun (WGS) entry which is preliminary data.</text>
</comment>
<evidence type="ECO:0000256" key="2">
    <source>
        <dbReference type="ARBA" id="ARBA00022695"/>
    </source>
</evidence>
<proteinExistence type="predicted"/>
<protein>
    <submittedName>
        <fullName evidence="5">Nucleotidyltransferase</fullName>
    </submittedName>
</protein>
<accession>A0ABQ1KCG8</accession>
<keyword evidence="2" id="KW-0548">Nucleotidyltransferase</keyword>
<evidence type="ECO:0000256" key="1">
    <source>
        <dbReference type="ARBA" id="ARBA00022679"/>
    </source>
</evidence>
<dbReference type="CDD" id="cd06422">
    <property type="entry name" value="NTP_transferase_like_1"/>
    <property type="match status" value="1"/>
</dbReference>
<keyword evidence="3" id="KW-0460">Magnesium</keyword>
<organism evidence="5 6">
    <name type="scientific">Marivita lacus</name>
    <dbReference type="NCBI Taxonomy" id="1323742"/>
    <lineage>
        <taxon>Bacteria</taxon>
        <taxon>Pseudomonadati</taxon>
        <taxon>Pseudomonadota</taxon>
        <taxon>Alphaproteobacteria</taxon>
        <taxon>Rhodobacterales</taxon>
        <taxon>Roseobacteraceae</taxon>
        <taxon>Marivita</taxon>
    </lineage>
</organism>
<dbReference type="SUPFAM" id="SSF53448">
    <property type="entry name" value="Nucleotide-diphospho-sugar transferases"/>
    <property type="match status" value="1"/>
</dbReference>